<feature type="domain" description="Orange" evidence="2">
    <location>
        <begin position="140"/>
        <end position="175"/>
    </location>
</feature>
<accession>A0AAV4HX05</accession>
<dbReference type="EMBL" id="BMAT01012927">
    <property type="protein sequence ID" value="GFS02125.1"/>
    <property type="molecule type" value="Genomic_DNA"/>
</dbReference>
<dbReference type="GO" id="GO:0006355">
    <property type="term" value="P:regulation of DNA-templated transcription"/>
    <property type="evidence" value="ECO:0007669"/>
    <property type="project" value="InterPro"/>
</dbReference>
<dbReference type="GO" id="GO:0003677">
    <property type="term" value="F:DNA binding"/>
    <property type="evidence" value="ECO:0007669"/>
    <property type="project" value="InterPro"/>
</dbReference>
<protein>
    <recommendedName>
        <fullName evidence="2">Orange domain-containing protein</fullName>
    </recommendedName>
</protein>
<feature type="region of interest" description="Disordered" evidence="1">
    <location>
        <begin position="204"/>
        <end position="229"/>
    </location>
</feature>
<dbReference type="AlphaFoldDB" id="A0AAV4HX05"/>
<sequence length="676" mass="72714">MGQAHVGHFFIPISTQRVYVLGEGRGTEFRETLRSSISVEWQRIEKDRDSFTGGLEPVIMETAATPESIPPNLKNWTSSRSTSLAKKSLTVAKPHPYIARSAAHSQRGTCLNLKQSRCYQRHGASRLSGCGRPADEGNLFLEGFTDCASEVMRFLREVECVDDSNPLVQGLQSHLAKVRHTVCPENVADLKTVRVDLQGPWSPHCHRPSGVSESQNPACSPGRNQQTVGRVPELHPDTAVPETFLSSTQLSPQVPETLLSSTQPSSQVDRSSIFFTESEPLDGSSEISFSPSTNHHQSHSQSPQDECTHLLSSRSSTETSSSHTNLTSLPSSIDLEPVCSSDTSNISKNSPASFTSQSNDVTNTNTSGCKGYISYVTQLPNTDVSQKFTSCPSSSLNTQSLGKPIFVSSPSQTEALPQDSTCLSLVPLLAASQSASPQHDAVIKPAALATNLSQLEQRHTLSITPSTSLDSSVEGISPENCGTAISNFFQKSIPHGIHSTDILAKNDPVVAWCLQPPALSASSLSLLSTQQLHLPNTNLATVPACQNDLRPQSDLSARLLASTDNLSAELLQQASSVLELRPNFLPGVASSSVASGNFADVLLAVESCRGHSDSRVRALAEELIYLIHNDEDDMSDEEGEDLDASGDTQSDDEGRGEESGIEMDDSWSNPADLIEQ</sequence>
<dbReference type="Gene3D" id="6.10.250.980">
    <property type="match status" value="1"/>
</dbReference>
<dbReference type="InterPro" id="IPR003650">
    <property type="entry name" value="Orange_dom"/>
</dbReference>
<dbReference type="PROSITE" id="PS51054">
    <property type="entry name" value="ORANGE"/>
    <property type="match status" value="1"/>
</dbReference>
<feature type="compositionally biased region" description="Polar residues" evidence="1">
    <location>
        <begin position="340"/>
        <end position="361"/>
    </location>
</feature>
<reference evidence="3 4" key="1">
    <citation type="journal article" date="2021" name="Elife">
        <title>Chloroplast acquisition without the gene transfer in kleptoplastic sea slugs, Plakobranchus ocellatus.</title>
        <authorList>
            <person name="Maeda T."/>
            <person name="Takahashi S."/>
            <person name="Yoshida T."/>
            <person name="Shimamura S."/>
            <person name="Takaki Y."/>
            <person name="Nagai Y."/>
            <person name="Toyoda A."/>
            <person name="Suzuki Y."/>
            <person name="Arimoto A."/>
            <person name="Ishii H."/>
            <person name="Satoh N."/>
            <person name="Nishiyama T."/>
            <person name="Hasebe M."/>
            <person name="Maruyama T."/>
            <person name="Minagawa J."/>
            <person name="Obokata J."/>
            <person name="Shigenobu S."/>
        </authorList>
    </citation>
    <scope>NUCLEOTIDE SEQUENCE [LARGE SCALE GENOMIC DNA]</scope>
</reference>
<keyword evidence="4" id="KW-1185">Reference proteome</keyword>
<proteinExistence type="predicted"/>
<feature type="compositionally biased region" description="Low complexity" evidence="1">
    <location>
        <begin position="310"/>
        <end position="332"/>
    </location>
</feature>
<evidence type="ECO:0000313" key="4">
    <source>
        <dbReference type="Proteomes" id="UP000762676"/>
    </source>
</evidence>
<evidence type="ECO:0000313" key="3">
    <source>
        <dbReference type="EMBL" id="GFS02125.1"/>
    </source>
</evidence>
<gene>
    <name evidence="3" type="ORF">ElyMa_006437800</name>
</gene>
<name>A0AAV4HX05_9GAST</name>
<feature type="compositionally biased region" description="Polar residues" evidence="1">
    <location>
        <begin position="211"/>
        <end position="228"/>
    </location>
</feature>
<evidence type="ECO:0000259" key="2">
    <source>
        <dbReference type="PROSITE" id="PS51054"/>
    </source>
</evidence>
<evidence type="ECO:0000256" key="1">
    <source>
        <dbReference type="SAM" id="MobiDB-lite"/>
    </source>
</evidence>
<dbReference type="SUPFAM" id="SSF158457">
    <property type="entry name" value="Orange domain-like"/>
    <property type="match status" value="1"/>
</dbReference>
<feature type="compositionally biased region" description="Polar residues" evidence="1">
    <location>
        <begin position="285"/>
        <end position="305"/>
    </location>
</feature>
<feature type="region of interest" description="Disordered" evidence="1">
    <location>
        <begin position="630"/>
        <end position="676"/>
    </location>
</feature>
<dbReference type="Proteomes" id="UP000762676">
    <property type="component" value="Unassembled WGS sequence"/>
</dbReference>
<feature type="compositionally biased region" description="Acidic residues" evidence="1">
    <location>
        <begin position="630"/>
        <end position="651"/>
    </location>
</feature>
<feature type="region of interest" description="Disordered" evidence="1">
    <location>
        <begin position="279"/>
        <end position="361"/>
    </location>
</feature>
<comment type="caution">
    <text evidence="3">The sequence shown here is derived from an EMBL/GenBank/DDBJ whole genome shotgun (WGS) entry which is preliminary data.</text>
</comment>
<dbReference type="Pfam" id="PF07527">
    <property type="entry name" value="Hairy_orange"/>
    <property type="match status" value="1"/>
</dbReference>
<organism evidence="3 4">
    <name type="scientific">Elysia marginata</name>
    <dbReference type="NCBI Taxonomy" id="1093978"/>
    <lineage>
        <taxon>Eukaryota</taxon>
        <taxon>Metazoa</taxon>
        <taxon>Spiralia</taxon>
        <taxon>Lophotrochozoa</taxon>
        <taxon>Mollusca</taxon>
        <taxon>Gastropoda</taxon>
        <taxon>Heterobranchia</taxon>
        <taxon>Euthyneura</taxon>
        <taxon>Panpulmonata</taxon>
        <taxon>Sacoglossa</taxon>
        <taxon>Placobranchoidea</taxon>
        <taxon>Plakobranchidae</taxon>
        <taxon>Elysia</taxon>
    </lineage>
</organism>